<dbReference type="Proteomes" id="UP000738517">
    <property type="component" value="Unassembled WGS sequence"/>
</dbReference>
<keyword evidence="3" id="KW-1185">Reference proteome</keyword>
<reference evidence="2 3" key="1">
    <citation type="journal article" date="2017" name="Int. J. Syst. Evol. Microbiol.">
        <title>Photobacterium alginatilyticum sp. nov., a marine bacterium isolated from bottom seawater.</title>
        <authorList>
            <person name="Wang X."/>
            <person name="Wang Y."/>
            <person name="Yang X."/>
            <person name="Sun H."/>
            <person name="Li B."/>
            <person name="Zhang X.H."/>
        </authorList>
    </citation>
    <scope>NUCLEOTIDE SEQUENCE [LARGE SCALE GENOMIC DNA]</scope>
    <source>
        <strain evidence="2 3">P03D4</strain>
    </source>
</reference>
<evidence type="ECO:0000313" key="3">
    <source>
        <dbReference type="Proteomes" id="UP000738517"/>
    </source>
</evidence>
<evidence type="ECO:0000256" key="1">
    <source>
        <dbReference type="SAM" id="MobiDB-lite"/>
    </source>
</evidence>
<feature type="compositionally biased region" description="Basic and acidic residues" evidence="1">
    <location>
        <begin position="85"/>
        <end position="100"/>
    </location>
</feature>
<gene>
    <name evidence="2" type="ORF">EIZ48_23375</name>
</gene>
<dbReference type="RefSeq" id="WP_160657079.1">
    <property type="nucleotide sequence ID" value="NZ_RSEJ01000031.1"/>
</dbReference>
<sequence>MAKDVNGWPVRKSTNPTLGGKRCRCGNVITVHQARGKRGKFLYTTCDICGTDQRTGKRLQDNWSQYFATMDELLASEQADTEPLTDGHQDEPESITEKASKTLPETGSESRDSEEKAPSDTEATSRTATAPQTETKPWWAIVRGIVLGAICGGAIARF</sequence>
<name>A0ABW9YNR2_9GAMM</name>
<evidence type="ECO:0000313" key="2">
    <source>
        <dbReference type="EMBL" id="NBI55463.1"/>
    </source>
</evidence>
<feature type="region of interest" description="Disordered" evidence="1">
    <location>
        <begin position="74"/>
        <end position="134"/>
    </location>
</feature>
<feature type="compositionally biased region" description="Basic and acidic residues" evidence="1">
    <location>
        <begin position="108"/>
        <end position="119"/>
    </location>
</feature>
<organism evidence="2 3">
    <name type="scientific">Photobacterium alginatilyticum</name>
    <dbReference type="NCBI Taxonomy" id="1775171"/>
    <lineage>
        <taxon>Bacteria</taxon>
        <taxon>Pseudomonadati</taxon>
        <taxon>Pseudomonadota</taxon>
        <taxon>Gammaproteobacteria</taxon>
        <taxon>Vibrionales</taxon>
        <taxon>Vibrionaceae</taxon>
        <taxon>Photobacterium</taxon>
    </lineage>
</organism>
<protein>
    <submittedName>
        <fullName evidence="2">Uncharacterized protein</fullName>
    </submittedName>
</protein>
<proteinExistence type="predicted"/>
<accession>A0ABW9YNR2</accession>
<dbReference type="EMBL" id="RSEJ01000031">
    <property type="protein sequence ID" value="NBI55463.1"/>
    <property type="molecule type" value="Genomic_DNA"/>
</dbReference>
<feature type="compositionally biased region" description="Polar residues" evidence="1">
    <location>
        <begin position="121"/>
        <end position="134"/>
    </location>
</feature>
<comment type="caution">
    <text evidence="2">The sequence shown here is derived from an EMBL/GenBank/DDBJ whole genome shotgun (WGS) entry which is preliminary data.</text>
</comment>